<dbReference type="InterPro" id="IPR009091">
    <property type="entry name" value="RCC1/BLIP-II"/>
</dbReference>
<feature type="repeat" description="RCC1" evidence="3">
    <location>
        <begin position="269"/>
        <end position="318"/>
    </location>
</feature>
<reference evidence="7" key="1">
    <citation type="submission" date="2021-09" db="EMBL/GenBank/DDBJ databases">
        <authorList>
            <consortium name="AG Swart"/>
            <person name="Singh M."/>
            <person name="Singh A."/>
            <person name="Seah K."/>
            <person name="Emmerich C."/>
        </authorList>
    </citation>
    <scope>NUCLEOTIDE SEQUENCE</scope>
    <source>
        <strain evidence="7">ATCC30299</strain>
    </source>
</reference>
<feature type="repeat" description="RCC1" evidence="3">
    <location>
        <begin position="369"/>
        <end position="421"/>
    </location>
</feature>
<dbReference type="PANTHER" id="PTHR45982">
    <property type="entry name" value="REGULATOR OF CHROMOSOME CONDENSATION"/>
    <property type="match status" value="1"/>
</dbReference>
<dbReference type="PROSITE" id="PS50005">
    <property type="entry name" value="TPR"/>
    <property type="match status" value="1"/>
</dbReference>
<evidence type="ECO:0000256" key="4">
    <source>
        <dbReference type="PROSITE-ProRule" id="PRU00339"/>
    </source>
</evidence>
<dbReference type="EMBL" id="CAJZBQ010000039">
    <property type="protein sequence ID" value="CAG9325741.1"/>
    <property type="molecule type" value="Genomic_DNA"/>
</dbReference>
<feature type="repeat" description="TPR" evidence="4">
    <location>
        <begin position="8"/>
        <end position="41"/>
    </location>
</feature>
<feature type="coiled-coil region" evidence="5">
    <location>
        <begin position="915"/>
        <end position="1019"/>
    </location>
</feature>
<dbReference type="GO" id="GO:0005085">
    <property type="term" value="F:guanyl-nucleotide exchange factor activity"/>
    <property type="evidence" value="ECO:0007669"/>
    <property type="project" value="TreeGrafter"/>
</dbReference>
<dbReference type="CDD" id="cd22265">
    <property type="entry name" value="UDM1_RNF168"/>
    <property type="match status" value="1"/>
</dbReference>
<dbReference type="InterPro" id="IPR014756">
    <property type="entry name" value="Ig_E-set"/>
</dbReference>
<dbReference type="InterPro" id="IPR000408">
    <property type="entry name" value="Reg_chr_condens"/>
</dbReference>
<feature type="repeat" description="RCC1" evidence="3">
    <location>
        <begin position="220"/>
        <end position="268"/>
    </location>
</feature>
<accession>A0AAU9JXU0</accession>
<dbReference type="InterPro" id="IPR051553">
    <property type="entry name" value="Ran_GTPase-activating"/>
</dbReference>
<dbReference type="PROSITE" id="PS50012">
    <property type="entry name" value="RCC1_3"/>
    <property type="match status" value="5"/>
</dbReference>
<name>A0AAU9JXU0_9CILI</name>
<dbReference type="InterPro" id="IPR019734">
    <property type="entry name" value="TPR_rpt"/>
</dbReference>
<evidence type="ECO:0000259" key="6">
    <source>
        <dbReference type="Pfam" id="PF25390"/>
    </source>
</evidence>
<keyword evidence="8" id="KW-1185">Reference proteome</keyword>
<dbReference type="Proteomes" id="UP001162131">
    <property type="component" value="Unassembled WGS sequence"/>
</dbReference>
<dbReference type="InterPro" id="IPR011990">
    <property type="entry name" value="TPR-like_helical_dom_sf"/>
</dbReference>
<keyword evidence="4" id="KW-0802">TPR repeat</keyword>
<sequence>MGTGSSAIEKIKTIGNDYFSKGEYSKAIIAYTKALRYDPYNHLLLGNRCAAYLKLNKLKNALEDAQECIKQCKSWNKGYYRLALVFKSLDLNSEALFNLRISLALQADPTVSSSLNELENTVNQLERGKAVLLELGNHSLRPTPIPYLIGVQITEVACGIAHVLALSFASELYVWGDNTQNQCGIAGSTNNPRILPKLIDKGVRAVCCGGGHSMAFCNNGEVYAWGINAYGQCALPGNNIPEPTLLKLNTKIKAGSAGLGHTVILDDKGRALATGWNNCGQLGIGNTINSRDFVVIGDLANINHISCGAAHTLFVTINGELFSTGTNSCGQLGLGHLQDVFSPQKIPTANSISFARCGEEFSILVSADSNVYAFGLGNVGQLGNGENSVNPNMSIITNMPKMLGTEYAACTKSQVLAVTRNGQTYSWGLIGDYSGNPPSIKSPMLLSSLKSREVKEIQCLRETFLISLKYTHPEKCFISHIPLEAIEAGKKYSLYLQLVNNDLEFTVSPGDRISAKAFSHDTGNLSKGEIIVYFDNRRYIIELRLIEAGNHDIYVWCNGLQVTNSPAIYTVSPTSLCSCKCYLPIINKRIQENKLIVHAGGEFMLDFLGFDKYDNQSSIGGELYIEDVFIEGSEGLEKKLIDLGDGKYQLFLKGKRAGDVLLKIKVKGLYVEAILQDLVIEDGEPKIVEIGKSEEISVQILPGAAYGPSCIVNKLKDTYFAGENLQFSVDAIDSYGNTTWNFSEFDIKILINNRNVEYSKITSVDYCGNIISFPSFIAGDYQIQVSYQNEQIINKKITIFPGPVSILKSIVKGNGIESFQISKKKNGQRSIEIEFYDDYDNPANPENLDFSVKDFNKNPILTSISQSSFNIYTCSYNITTHGFYTIDLFLPQGRLNLFPLQINAWKDPKTIKKELELIMKAKLEEQERLKKIEEERLKKIEEEARLLRELEEEKRKKELEDKRRREEELLKEKQKKLDEIELEKRRRIMQKIKNEEVTRKRATEALRKFEEQKAKEEREAKERKKWKRIGGGFNVPFQVDD</sequence>
<feature type="repeat" description="RCC1" evidence="3">
    <location>
        <begin position="170"/>
        <end position="219"/>
    </location>
</feature>
<feature type="repeat" description="RCC1" evidence="3">
    <location>
        <begin position="319"/>
        <end position="368"/>
    </location>
</feature>
<keyword evidence="1" id="KW-0344">Guanine-nucleotide releasing factor</keyword>
<dbReference type="Gene3D" id="2.130.10.30">
    <property type="entry name" value="Regulator of chromosome condensation 1/beta-lactamase-inhibitor protein II"/>
    <property type="match status" value="2"/>
</dbReference>
<dbReference type="SUPFAM" id="SSF50985">
    <property type="entry name" value="RCC1/BLIP-II"/>
    <property type="match status" value="1"/>
</dbReference>
<comment type="caution">
    <text evidence="7">The sequence shown here is derived from an EMBL/GenBank/DDBJ whole genome shotgun (WGS) entry which is preliminary data.</text>
</comment>
<dbReference type="Gene3D" id="1.25.40.10">
    <property type="entry name" value="Tetratricopeptide repeat domain"/>
    <property type="match status" value="1"/>
</dbReference>
<dbReference type="AlphaFoldDB" id="A0AAU9JXU0"/>
<gene>
    <name evidence="7" type="ORF">BSTOLATCC_MIC39536</name>
</gene>
<dbReference type="SUPFAM" id="SSF81296">
    <property type="entry name" value="E set domains"/>
    <property type="match status" value="1"/>
</dbReference>
<keyword evidence="5" id="KW-0175">Coiled coil</keyword>
<protein>
    <recommendedName>
        <fullName evidence="6">RCC1-like domain-containing protein</fullName>
    </recommendedName>
</protein>
<dbReference type="GO" id="GO:0005737">
    <property type="term" value="C:cytoplasm"/>
    <property type="evidence" value="ECO:0007669"/>
    <property type="project" value="TreeGrafter"/>
</dbReference>
<proteinExistence type="predicted"/>
<evidence type="ECO:0000313" key="7">
    <source>
        <dbReference type="EMBL" id="CAG9325741.1"/>
    </source>
</evidence>
<evidence type="ECO:0000256" key="3">
    <source>
        <dbReference type="PROSITE-ProRule" id="PRU00235"/>
    </source>
</evidence>
<dbReference type="PRINTS" id="PR00633">
    <property type="entry name" value="RCCNDNSATION"/>
</dbReference>
<evidence type="ECO:0000256" key="1">
    <source>
        <dbReference type="ARBA" id="ARBA00022658"/>
    </source>
</evidence>
<dbReference type="SUPFAM" id="SSF48452">
    <property type="entry name" value="TPR-like"/>
    <property type="match status" value="1"/>
</dbReference>
<dbReference type="InterPro" id="IPR058923">
    <property type="entry name" value="RCC1-like_dom"/>
</dbReference>
<dbReference type="PANTHER" id="PTHR45982:SF1">
    <property type="entry name" value="REGULATOR OF CHROMOSOME CONDENSATION"/>
    <property type="match status" value="1"/>
</dbReference>
<dbReference type="SMART" id="SM00028">
    <property type="entry name" value="TPR"/>
    <property type="match status" value="3"/>
</dbReference>
<keyword evidence="2" id="KW-0677">Repeat</keyword>
<evidence type="ECO:0000313" key="8">
    <source>
        <dbReference type="Proteomes" id="UP001162131"/>
    </source>
</evidence>
<organism evidence="7 8">
    <name type="scientific">Blepharisma stoltei</name>
    <dbReference type="NCBI Taxonomy" id="1481888"/>
    <lineage>
        <taxon>Eukaryota</taxon>
        <taxon>Sar</taxon>
        <taxon>Alveolata</taxon>
        <taxon>Ciliophora</taxon>
        <taxon>Postciliodesmatophora</taxon>
        <taxon>Heterotrichea</taxon>
        <taxon>Heterotrichida</taxon>
        <taxon>Blepharismidae</taxon>
        <taxon>Blepharisma</taxon>
    </lineage>
</organism>
<evidence type="ECO:0000256" key="2">
    <source>
        <dbReference type="ARBA" id="ARBA00022737"/>
    </source>
</evidence>
<dbReference type="Pfam" id="PF25390">
    <property type="entry name" value="WD40_RLD"/>
    <property type="match status" value="1"/>
</dbReference>
<feature type="domain" description="RCC1-like" evidence="6">
    <location>
        <begin position="136"/>
        <end position="433"/>
    </location>
</feature>
<evidence type="ECO:0000256" key="5">
    <source>
        <dbReference type="SAM" id="Coils"/>
    </source>
</evidence>